<gene>
    <name evidence="1" type="ORF">D641_0106205</name>
</gene>
<protein>
    <recommendedName>
        <fullName evidence="3">Lipoprotein</fullName>
    </recommendedName>
</protein>
<dbReference type="AlphaFoldDB" id="A0A022KUF8"/>
<comment type="caution">
    <text evidence="1">The sequence shown here is derived from an EMBL/GenBank/DDBJ whole genome shotgun (WGS) entry which is preliminary data.</text>
</comment>
<evidence type="ECO:0008006" key="3">
    <source>
        <dbReference type="Google" id="ProtNLM"/>
    </source>
</evidence>
<evidence type="ECO:0000313" key="1">
    <source>
        <dbReference type="EMBL" id="EYT49948.1"/>
    </source>
</evidence>
<dbReference type="HOGENOM" id="CLU_037716_2_0_11"/>
<evidence type="ECO:0000313" key="2">
    <source>
        <dbReference type="Proteomes" id="UP000019754"/>
    </source>
</evidence>
<dbReference type="EMBL" id="AORC01000006">
    <property type="protein sequence ID" value="EYT49948.1"/>
    <property type="molecule type" value="Genomic_DNA"/>
</dbReference>
<accession>A0A022KUF8</accession>
<dbReference type="Proteomes" id="UP000019754">
    <property type="component" value="Unassembled WGS sequence"/>
</dbReference>
<name>A0A022KUF8_9MICO</name>
<proteinExistence type="predicted"/>
<dbReference type="STRING" id="1249481.D641_0106205"/>
<dbReference type="OrthoDB" id="9812120at2"/>
<keyword evidence="2" id="KW-1185">Reference proteome</keyword>
<reference evidence="1 2" key="1">
    <citation type="journal article" date="2013" name="Genome Announc.">
        <title>Draft genome sequence of an Actinobacterium, Brachybacterium muris strain UCD-AY4.</title>
        <authorList>
            <person name="Lo J.R."/>
            <person name="Lang J.M."/>
            <person name="Darling A.E."/>
            <person name="Eisen J.A."/>
            <person name="Coil D.A."/>
        </authorList>
    </citation>
    <scope>NUCLEOTIDE SEQUENCE [LARGE SCALE GENOMIC DNA]</scope>
    <source>
        <strain evidence="1 2">UCD-AY4</strain>
    </source>
</reference>
<sequence>MRSALALPLAGGLLVACDGDDTAPGTTSDAGGAAQDPDAVQRSTETAGVMAADANAVSAATFTSSPVAVVAASEDAAVLAPAASAAIALGVPLLIGDATSVAEPLNALGANAALTFGQLELDGVDMVRGGGDVEALSNATGHDFTERHPVAAEDLATEIAGLEAGGGVLLTIGEDPVPGEDLDGKRKLPDFEAASGDSAPLALTATGAEVPVGALAAAKAAGATMTELPHADPRFSSDSVQAVTAATGPVLALSPEFGDQFPARVEMARTVPEVPGGGQLVIPGKRIIALYGHPGSPVLGVMGEQGPQESVARAEEHAAPYRDLTEDTVVPSFEIIATVASSTAGRDGRYSNVSTIDHLRPYVDAARENGMFAILDLQPGRTHFLEQAKIYEELLKEPHVGLALDPEWRLKPDQVHLKQIGSVEAAEVNEVSAWLAELTRTNNLPQKILVLHQFRYSMIRNRQDLDTSHDELAMILHADGQGGQGAKTATWEALKKDLPEGIHMAWKNFYDEDIPMLDAEQTFQVEPTPVMVSYQ</sequence>
<organism evidence="1 2">
    <name type="scientific">Brachybacterium muris UCD-AY4</name>
    <dbReference type="NCBI Taxonomy" id="1249481"/>
    <lineage>
        <taxon>Bacteria</taxon>
        <taxon>Bacillati</taxon>
        <taxon>Actinomycetota</taxon>
        <taxon>Actinomycetes</taxon>
        <taxon>Micrococcales</taxon>
        <taxon>Dermabacteraceae</taxon>
        <taxon>Brachybacterium</taxon>
    </lineage>
</organism>
<dbReference type="PROSITE" id="PS51257">
    <property type="entry name" value="PROKAR_LIPOPROTEIN"/>
    <property type="match status" value="1"/>
</dbReference>